<evidence type="ECO:0000313" key="3">
    <source>
        <dbReference type="EMBL" id="ADY49716.1"/>
    </source>
</evidence>
<proteinExistence type="evidence at transcript level"/>
<dbReference type="SUPFAM" id="SSF52540">
    <property type="entry name" value="P-loop containing nucleoside triphosphate hydrolases"/>
    <property type="match status" value="1"/>
</dbReference>
<feature type="non-terminal residue" evidence="3">
    <location>
        <position position="119"/>
    </location>
</feature>
<evidence type="ECO:0000256" key="1">
    <source>
        <dbReference type="ARBA" id="ARBA00007220"/>
    </source>
</evidence>
<dbReference type="InterPro" id="IPR007862">
    <property type="entry name" value="Adenylate_kinase_lid-dom"/>
</dbReference>
<dbReference type="EMBL" id="JI229044">
    <property type="protein sequence ID" value="ADY49716.1"/>
    <property type="molecule type" value="mRNA"/>
</dbReference>
<dbReference type="Pfam" id="PF00406">
    <property type="entry name" value="ADK"/>
    <property type="match status" value="1"/>
</dbReference>
<comment type="similarity">
    <text evidence="1">Belongs to the adenylate kinase family.</text>
</comment>
<feature type="domain" description="Adenylate kinase active site lid" evidence="2">
    <location>
        <begin position="29"/>
        <end position="64"/>
    </location>
</feature>
<keyword evidence="3" id="KW-0808">Transferase</keyword>
<dbReference type="GO" id="GO:0004017">
    <property type="term" value="F:AMP kinase activity"/>
    <property type="evidence" value="ECO:0007669"/>
    <property type="project" value="InterPro"/>
</dbReference>
<dbReference type="SUPFAM" id="SSF57774">
    <property type="entry name" value="Microbial and mitochondrial ADK, insert 'zinc finger' domain"/>
    <property type="match status" value="1"/>
</dbReference>
<reference evidence="3" key="1">
    <citation type="journal article" date="2011" name="Genome Res.">
        <title>Deep small RNA sequencing from the nematode Ascaris reveals conservation, functional diversification, and novel developmental profiles.</title>
        <authorList>
            <person name="Wang J."/>
            <person name="Czech B."/>
            <person name="Crunk A."/>
            <person name="Wallace A."/>
            <person name="Mitreva M."/>
            <person name="Hannon G.J."/>
            <person name="Davis R.E."/>
        </authorList>
    </citation>
    <scope>NUCLEOTIDE SEQUENCE</scope>
</reference>
<dbReference type="Gene3D" id="3.40.50.300">
    <property type="entry name" value="P-loop containing nucleotide triphosphate hydrolases"/>
    <property type="match status" value="1"/>
</dbReference>
<dbReference type="AlphaFoldDB" id="F1LHW2"/>
<accession>F1LHW2</accession>
<sequence>MLTTINQQIDYVLYLDLPVEVIVDRLSGRLFCPTCQKTYHETLNPPTTPGVCDDDQTVLVKREDDQPEKVKTRIEVSLDTMQAMLDYYQAQNKLSAISINQEDDVMCVFNKIKEVLNHD</sequence>
<protein>
    <submittedName>
        <fullName evidence="3">Adenylate kinase</fullName>
    </submittedName>
</protein>
<dbReference type="InterPro" id="IPR036193">
    <property type="entry name" value="ADK_active_lid_dom_sf"/>
</dbReference>
<name>F1LHW2_ASCSU</name>
<evidence type="ECO:0000259" key="2">
    <source>
        <dbReference type="Pfam" id="PF05191"/>
    </source>
</evidence>
<keyword evidence="3" id="KW-0418">Kinase</keyword>
<organism evidence="3">
    <name type="scientific">Ascaris suum</name>
    <name type="common">Pig roundworm</name>
    <name type="synonym">Ascaris lumbricoides</name>
    <dbReference type="NCBI Taxonomy" id="6253"/>
    <lineage>
        <taxon>Eukaryota</taxon>
        <taxon>Metazoa</taxon>
        <taxon>Ecdysozoa</taxon>
        <taxon>Nematoda</taxon>
        <taxon>Chromadorea</taxon>
        <taxon>Rhabditida</taxon>
        <taxon>Spirurina</taxon>
        <taxon>Ascaridomorpha</taxon>
        <taxon>Ascaridoidea</taxon>
        <taxon>Ascarididae</taxon>
        <taxon>Ascaris</taxon>
    </lineage>
</organism>
<dbReference type="InterPro" id="IPR027417">
    <property type="entry name" value="P-loop_NTPase"/>
</dbReference>
<dbReference type="Pfam" id="PF05191">
    <property type="entry name" value="ADK_lid"/>
    <property type="match status" value="1"/>
</dbReference>